<feature type="binding site" evidence="8">
    <location>
        <position position="367"/>
    </location>
    <ligand>
        <name>Zn(2+)</name>
        <dbReference type="ChEBI" id="CHEBI:29105"/>
        <note>catalytic</note>
    </ligand>
</feature>
<dbReference type="InterPro" id="IPR002870">
    <property type="entry name" value="Peptidase_M12B_N"/>
</dbReference>
<name>G3W997_SARHA</name>
<dbReference type="InterPro" id="IPR006586">
    <property type="entry name" value="ADAM_Cys-rich"/>
</dbReference>
<dbReference type="Gene3D" id="3.40.390.10">
    <property type="entry name" value="Collagenase (Catalytic Domain)"/>
    <property type="match status" value="1"/>
</dbReference>
<comment type="caution">
    <text evidence="7">Lacks conserved residue(s) required for the propagation of feature annotation.</text>
</comment>
<protein>
    <submittedName>
        <fullName evidence="14">Uncharacterized protein</fullName>
    </submittedName>
</protein>
<comment type="subcellular location">
    <subcellularLocation>
        <location evidence="1">Membrane</location>
        <topology evidence="1">Single-pass membrane protein</topology>
    </subcellularLocation>
</comment>
<feature type="binding site" evidence="8">
    <location>
        <position position="361"/>
    </location>
    <ligand>
        <name>Zn(2+)</name>
        <dbReference type="ChEBI" id="CHEBI:29105"/>
        <note>catalytic</note>
    </ligand>
</feature>
<dbReference type="RefSeq" id="XP_003761196.1">
    <property type="nucleotide sequence ID" value="XM_003761148.4"/>
</dbReference>
<dbReference type="GO" id="GO:0007339">
    <property type="term" value="P:binding of sperm to zona pellucida"/>
    <property type="evidence" value="ECO:0007669"/>
    <property type="project" value="TreeGrafter"/>
</dbReference>
<feature type="compositionally biased region" description="Basic and acidic residues" evidence="9">
    <location>
        <begin position="180"/>
        <end position="199"/>
    </location>
</feature>
<feature type="region of interest" description="Disordered" evidence="9">
    <location>
        <begin position="175"/>
        <end position="207"/>
    </location>
</feature>
<dbReference type="CDD" id="cd00054">
    <property type="entry name" value="EGF_CA"/>
    <property type="match status" value="1"/>
</dbReference>
<dbReference type="Proteomes" id="UP000007648">
    <property type="component" value="Unassembled WGS sequence"/>
</dbReference>
<feature type="disulfide bond" evidence="6">
    <location>
        <begin position="482"/>
        <end position="502"/>
    </location>
</feature>
<dbReference type="Pfam" id="PF08516">
    <property type="entry name" value="ADAM_CR"/>
    <property type="match status" value="1"/>
</dbReference>
<proteinExistence type="predicted"/>
<keyword evidence="8" id="KW-0479">Metal-binding</keyword>
<dbReference type="Gene3D" id="4.10.70.10">
    <property type="entry name" value="Disintegrin domain"/>
    <property type="match status" value="1"/>
</dbReference>
<reference evidence="14 15" key="1">
    <citation type="journal article" date="2011" name="Proc. Natl. Acad. Sci. U.S.A.">
        <title>Genetic diversity and population structure of the endangered marsupial Sarcophilus harrisii (Tasmanian devil).</title>
        <authorList>
            <person name="Miller W."/>
            <person name="Hayes V.M."/>
            <person name="Ratan A."/>
            <person name="Petersen D.C."/>
            <person name="Wittekindt N.E."/>
            <person name="Miller J."/>
            <person name="Walenz B."/>
            <person name="Knight J."/>
            <person name="Qi J."/>
            <person name="Zhao F."/>
            <person name="Wang Q."/>
            <person name="Bedoya-Reina O.C."/>
            <person name="Katiyar N."/>
            <person name="Tomsho L.P."/>
            <person name="Kasson L.M."/>
            <person name="Hardie R.A."/>
            <person name="Woodbridge P."/>
            <person name="Tindall E.A."/>
            <person name="Bertelsen M.F."/>
            <person name="Dixon D."/>
            <person name="Pyecroft S."/>
            <person name="Helgen K.M."/>
            <person name="Lesk A.M."/>
            <person name="Pringle T.H."/>
            <person name="Patterson N."/>
            <person name="Zhang Y."/>
            <person name="Kreiss A."/>
            <person name="Woods G.M."/>
            <person name="Jones M.E."/>
            <person name="Schuster S.C."/>
        </authorList>
    </citation>
    <scope>NUCLEOTIDE SEQUENCE [LARGE SCALE GENOMIC DNA]</scope>
</reference>
<dbReference type="SUPFAM" id="SSF57552">
    <property type="entry name" value="Blood coagulation inhibitor (disintegrin)"/>
    <property type="match status" value="1"/>
</dbReference>
<gene>
    <name evidence="14" type="primary">LOC100931906</name>
</gene>
<dbReference type="PROSITE" id="PS50214">
    <property type="entry name" value="DISINTEGRIN_2"/>
    <property type="match status" value="1"/>
</dbReference>
<dbReference type="Pfam" id="PF01562">
    <property type="entry name" value="Pep_M12B_propep"/>
    <property type="match status" value="1"/>
</dbReference>
<dbReference type="HOGENOM" id="CLU_012714_4_0_1"/>
<dbReference type="CDD" id="cd04269">
    <property type="entry name" value="ZnMc_adamalysin_II_like"/>
    <property type="match status" value="1"/>
</dbReference>
<organism evidence="14 15">
    <name type="scientific">Sarcophilus harrisii</name>
    <name type="common">Tasmanian devil</name>
    <name type="synonym">Sarcophilus laniarius</name>
    <dbReference type="NCBI Taxonomy" id="9305"/>
    <lineage>
        <taxon>Eukaryota</taxon>
        <taxon>Metazoa</taxon>
        <taxon>Chordata</taxon>
        <taxon>Craniata</taxon>
        <taxon>Vertebrata</taxon>
        <taxon>Euteleostomi</taxon>
        <taxon>Mammalia</taxon>
        <taxon>Metatheria</taxon>
        <taxon>Dasyuromorphia</taxon>
        <taxon>Dasyuridae</taxon>
        <taxon>Sarcophilus</taxon>
    </lineage>
</organism>
<feature type="disulfide bond" evidence="7">
    <location>
        <begin position="676"/>
        <end position="685"/>
    </location>
</feature>
<dbReference type="GeneID" id="100931906"/>
<dbReference type="GO" id="GO:0006508">
    <property type="term" value="P:proteolysis"/>
    <property type="evidence" value="ECO:0007669"/>
    <property type="project" value="InterPro"/>
</dbReference>
<dbReference type="Ensembl" id="ENSSHAT00000025183.1">
    <property type="protein sequence ID" value="ENSSHAP00000024929.1"/>
    <property type="gene ID" value="ENSSHAG00000010294.2"/>
</dbReference>
<feature type="transmembrane region" description="Helical" evidence="10">
    <location>
        <begin position="29"/>
        <end position="51"/>
    </location>
</feature>
<feature type="region of interest" description="Disordered" evidence="9">
    <location>
        <begin position="833"/>
        <end position="855"/>
    </location>
</feature>
<dbReference type="Pfam" id="PF00200">
    <property type="entry name" value="Disintegrin"/>
    <property type="match status" value="1"/>
</dbReference>
<dbReference type="SMART" id="SM00608">
    <property type="entry name" value="ACR"/>
    <property type="match status" value="1"/>
</dbReference>
<dbReference type="OrthoDB" id="9447208at2759"/>
<dbReference type="GO" id="GO:0008584">
    <property type="term" value="P:male gonad development"/>
    <property type="evidence" value="ECO:0007669"/>
    <property type="project" value="TreeGrafter"/>
</dbReference>
<keyword evidence="5 7" id="KW-1015">Disulfide bond</keyword>
<keyword evidence="2 10" id="KW-0812">Transmembrane</keyword>
<dbReference type="eggNOG" id="KOG3607">
    <property type="taxonomic scope" value="Eukaryota"/>
</dbReference>
<keyword evidence="8" id="KW-0862">Zinc</keyword>
<dbReference type="SUPFAM" id="SSF55486">
    <property type="entry name" value="Metalloproteases ('zincins'), catalytic domain"/>
    <property type="match status" value="1"/>
</dbReference>
<feature type="compositionally biased region" description="Basic residues" evidence="9">
    <location>
        <begin position="833"/>
        <end position="843"/>
    </location>
</feature>
<dbReference type="PROSITE" id="PS50026">
    <property type="entry name" value="EGF_3"/>
    <property type="match status" value="1"/>
</dbReference>
<dbReference type="GO" id="GO:1990913">
    <property type="term" value="C:sperm head plasma membrane"/>
    <property type="evidence" value="ECO:0007669"/>
    <property type="project" value="TreeGrafter"/>
</dbReference>
<dbReference type="PROSITE" id="PS01186">
    <property type="entry name" value="EGF_2"/>
    <property type="match status" value="1"/>
</dbReference>
<sequence length="855" mass="95759">MDEEEREVSFRVPWMWEWGLGLESSHFSLGFFLLIVVLLPGILCALGPVNYSSYEIVIPKRLKAREGERAAKISYSLFMRGKRQVIHLKQKRGMFAKNFPVYTYSDDKLGLDMPFLPDDCYYDGYVESNVGSLVSLSTCSGLKGSITMEKTVYNIEPIDTSNKFEHVLYQMKRGQSDSCKGPEKDHLQSSRHLEGKQDGWDTDESGEDAPAKSLNYIWSHTKYVEMFVVVDNNRFQKWNRNTSKTTRMVMDVISQVNTYTRKVNIKVVLVGLEIWTQRNLIDLPSQMRPALLVFNRWRIQTLFRRAVHDVAHLIVGHNPGNVVGNAYFEGACVYGNAAAVESFYHEDVARFATLMAHELGHNLGMEHDHRGCLCGEFFFCIMHELIAHEKLFSNCSTDNLYEYLRVHKGACLQDKPDPRHIMTLSICGNRVLDRGEECDCGSEETCARDPCCLPTCRMTRYSACAFGPCCKGCRFQLSGRVCRPRKNECDLPEYCNGTSMWCQPDVYKQDGTPCTGQGFCYRGRCRSLDLQCAEVFGKGSRAARESCYRLLNTQGDRFGHCGGDSPGLYQVFSKCEEKDIKCGRLMCENVQRLPRTRKHHTLIQVRHEDTWCWGADLYVGEEVADGGGVASGTVCGPNKVCLNHTCSDTRLPDLECDAAARCHRRGVCNNLRHCHCDSGYAPPTCEARGNGGSVDSGPPPTPRTHIFALRTTVSHGTMRTPAPASSPAPILAPTVSPAPAPTTVTAKISTATTAPVPTTSIIPPAVNPSPSQQANPPGIIITPSGKVLRKGNKEKILAIFLFLVTLILLVNSIIWYLVILAYAQKRAVIRKMRKKKYPRKKTPKNALRAQRGRRI</sequence>
<evidence type="ECO:0000256" key="6">
    <source>
        <dbReference type="PROSITE-ProRule" id="PRU00068"/>
    </source>
</evidence>
<evidence type="ECO:0000259" key="13">
    <source>
        <dbReference type="PROSITE" id="PS50215"/>
    </source>
</evidence>
<dbReference type="InterPro" id="IPR034027">
    <property type="entry name" value="Reprolysin_adamalysin"/>
</dbReference>
<evidence type="ECO:0000256" key="4">
    <source>
        <dbReference type="ARBA" id="ARBA00023136"/>
    </source>
</evidence>
<feature type="domain" description="EGF-like" evidence="11">
    <location>
        <begin position="652"/>
        <end position="686"/>
    </location>
</feature>
<evidence type="ECO:0000256" key="7">
    <source>
        <dbReference type="PROSITE-ProRule" id="PRU00076"/>
    </source>
</evidence>
<evidence type="ECO:0000256" key="10">
    <source>
        <dbReference type="SAM" id="Phobius"/>
    </source>
</evidence>
<dbReference type="GO" id="GO:0046872">
    <property type="term" value="F:metal ion binding"/>
    <property type="evidence" value="ECO:0007669"/>
    <property type="project" value="UniProtKB-KW"/>
</dbReference>
<evidence type="ECO:0000256" key="3">
    <source>
        <dbReference type="ARBA" id="ARBA00022989"/>
    </source>
</evidence>
<evidence type="ECO:0000259" key="11">
    <source>
        <dbReference type="PROSITE" id="PS50026"/>
    </source>
</evidence>
<dbReference type="GO" id="GO:0004222">
    <property type="term" value="F:metalloendopeptidase activity"/>
    <property type="evidence" value="ECO:0007669"/>
    <property type="project" value="InterPro"/>
</dbReference>
<evidence type="ECO:0000256" key="8">
    <source>
        <dbReference type="PROSITE-ProRule" id="PRU00276"/>
    </source>
</evidence>
<dbReference type="PROSITE" id="PS50215">
    <property type="entry name" value="ADAM_MEPRO"/>
    <property type="match status" value="1"/>
</dbReference>
<evidence type="ECO:0000259" key="12">
    <source>
        <dbReference type="PROSITE" id="PS50214"/>
    </source>
</evidence>
<dbReference type="SMART" id="SM00050">
    <property type="entry name" value="DISIN"/>
    <property type="match status" value="1"/>
</dbReference>
<feature type="active site" evidence="8">
    <location>
        <position position="358"/>
    </location>
</feature>
<keyword evidence="15" id="KW-1185">Reference proteome</keyword>
<evidence type="ECO:0000256" key="1">
    <source>
        <dbReference type="ARBA" id="ARBA00004167"/>
    </source>
</evidence>
<dbReference type="FunFam" id="3.40.390.10:FF:000002">
    <property type="entry name" value="Disintegrin and metalloproteinase domain-containing protein 22"/>
    <property type="match status" value="1"/>
</dbReference>
<evidence type="ECO:0000256" key="5">
    <source>
        <dbReference type="ARBA" id="ARBA00023157"/>
    </source>
</evidence>
<feature type="binding site" evidence="8">
    <location>
        <position position="357"/>
    </location>
    <ligand>
        <name>Zn(2+)</name>
        <dbReference type="ChEBI" id="CHEBI:29105"/>
        <note>catalytic</note>
    </ligand>
</feature>
<dbReference type="PANTHER" id="PTHR11905">
    <property type="entry name" value="ADAM A DISINTEGRIN AND METALLOPROTEASE DOMAIN"/>
    <property type="match status" value="1"/>
</dbReference>
<evidence type="ECO:0000313" key="15">
    <source>
        <dbReference type="Proteomes" id="UP000007648"/>
    </source>
</evidence>
<feature type="domain" description="Peptidase M12B" evidence="13">
    <location>
        <begin position="222"/>
        <end position="416"/>
    </location>
</feature>
<dbReference type="GO" id="GO:0009897">
    <property type="term" value="C:external side of plasma membrane"/>
    <property type="evidence" value="ECO:0007669"/>
    <property type="project" value="TreeGrafter"/>
</dbReference>
<dbReference type="InterPro" id="IPR001590">
    <property type="entry name" value="Peptidase_M12B"/>
</dbReference>
<dbReference type="AlphaFoldDB" id="G3W997"/>
<evidence type="ECO:0000256" key="9">
    <source>
        <dbReference type="SAM" id="MobiDB-lite"/>
    </source>
</evidence>
<dbReference type="GeneTree" id="ENSGT00940000161891"/>
<dbReference type="Pfam" id="PF01421">
    <property type="entry name" value="Reprolysin"/>
    <property type="match status" value="1"/>
</dbReference>
<dbReference type="InterPro" id="IPR000742">
    <property type="entry name" value="EGF"/>
</dbReference>
<dbReference type="Ensembl" id="ENSSHAT00000039256.1">
    <property type="protein sequence ID" value="ENSSHAP00000043235.1"/>
    <property type="gene ID" value="ENSSHAG00000010294.2"/>
</dbReference>
<reference evidence="14" key="2">
    <citation type="submission" date="2025-05" db="UniProtKB">
        <authorList>
            <consortium name="Ensembl"/>
        </authorList>
    </citation>
    <scope>IDENTIFICATION</scope>
</reference>
<keyword evidence="3 10" id="KW-1133">Transmembrane helix</keyword>
<dbReference type="KEGG" id="shr:100931906"/>
<feature type="transmembrane region" description="Helical" evidence="10">
    <location>
        <begin position="796"/>
        <end position="823"/>
    </location>
</feature>
<dbReference type="PANTHER" id="PTHR11905:SF120">
    <property type="entry name" value="DISINTEGRIN AND METALLOPROTEINASE DOMAIN-CONTAINING PROTEIN 1A"/>
    <property type="match status" value="1"/>
</dbReference>
<dbReference type="InterPro" id="IPR036436">
    <property type="entry name" value="Disintegrin_dom_sf"/>
</dbReference>
<evidence type="ECO:0000313" key="14">
    <source>
        <dbReference type="Ensembl" id="ENSSHAP00000012002.2"/>
    </source>
</evidence>
<keyword evidence="7" id="KW-0245">EGF-like domain</keyword>
<dbReference type="InterPro" id="IPR024079">
    <property type="entry name" value="MetalloPept_cat_dom_sf"/>
</dbReference>
<dbReference type="InterPro" id="IPR001762">
    <property type="entry name" value="Disintegrin_dom"/>
</dbReference>
<accession>G3W997</accession>
<dbReference type="Ensembl" id="ENSSHAT00000012100.2">
    <property type="protein sequence ID" value="ENSSHAP00000012002.2"/>
    <property type="gene ID" value="ENSSHAG00000010294.2"/>
</dbReference>
<feature type="domain" description="Disintegrin" evidence="12">
    <location>
        <begin position="424"/>
        <end position="510"/>
    </location>
</feature>
<evidence type="ECO:0000256" key="2">
    <source>
        <dbReference type="ARBA" id="ARBA00022692"/>
    </source>
</evidence>
<keyword evidence="4 10" id="KW-0472">Membrane</keyword>
<dbReference type="FunFam" id="4.10.70.10:FF:000001">
    <property type="entry name" value="Disintegrin and metalloproteinase domain-containing protein 22"/>
    <property type="match status" value="1"/>
</dbReference>